<keyword evidence="4" id="KW-1185">Reference proteome</keyword>
<dbReference type="GeneID" id="66066101"/>
<dbReference type="Proteomes" id="UP000027002">
    <property type="component" value="Chromosome 4"/>
</dbReference>
<feature type="signal peptide" evidence="1">
    <location>
        <begin position="1"/>
        <end position="21"/>
    </location>
</feature>
<dbReference type="RefSeq" id="XP_042998754.1">
    <property type="nucleotide sequence ID" value="XM_043142821.1"/>
</dbReference>
<evidence type="ECO:0000313" key="4">
    <source>
        <dbReference type="Proteomes" id="UP000027002"/>
    </source>
</evidence>
<keyword evidence="1" id="KW-0732">Signal</keyword>
<accession>A0A8E5MIT6</accession>
<dbReference type="KEGG" id="uvi:66066101"/>
<dbReference type="AlphaFoldDB" id="A0A8E5MIT6"/>
<evidence type="ECO:0000259" key="2">
    <source>
        <dbReference type="PROSITE" id="PS51212"/>
    </source>
</evidence>
<dbReference type="OrthoDB" id="5985073at2759"/>
<dbReference type="InterPro" id="IPR002889">
    <property type="entry name" value="WSC_carb-bd"/>
</dbReference>
<sequence length="383" mass="41155">MKSAPVFSSILLASHLHLAVAGGSEPWLSYDARTIKGCSYWYDNFGKWSCEAIRDRWRIPPEVFSRWNPSISLDCKGWAEHSYCVAVRAEMTRRPPPVTTSTTQAVTTTTVAPSPLWTDVGCYQDASIHPLQTQLPSPGGSQLSRQKCSNACWGAGCRFSGLKAGVECWCGQYVQGDLSSSPADCNMPCPGNSSETCGGAKVFNVVAGNEPPYSYIEPLTPTSTVVASSSSVSSSVPGASQTAFVLMSHYHGDCTGDVNNEVMIRSNSDGMCIDTNCQVASLDIASLGDCPDGQVQISYWQQPGCSGKWYGYGYTSRSTCRSLWSDGWSFKSLWLRCAKESQDCVRQGTCNPDAETTTGICNGANGNGAAAKAQNHQQAKFHG</sequence>
<proteinExistence type="predicted"/>
<dbReference type="EMBL" id="CP072756">
    <property type="protein sequence ID" value="QUC21081.1"/>
    <property type="molecule type" value="Genomic_DNA"/>
</dbReference>
<dbReference type="SMART" id="SM00321">
    <property type="entry name" value="WSC"/>
    <property type="match status" value="1"/>
</dbReference>
<protein>
    <recommendedName>
        <fullName evidence="2">WSC domain-containing protein</fullName>
    </recommendedName>
</protein>
<dbReference type="PROSITE" id="PS51212">
    <property type="entry name" value="WSC"/>
    <property type="match status" value="1"/>
</dbReference>
<name>A0A8E5MIT6_USTVR</name>
<reference evidence="3" key="1">
    <citation type="submission" date="2020-03" db="EMBL/GenBank/DDBJ databases">
        <title>A mixture of massive structural variations and highly conserved coding sequences in Ustilaginoidea virens genome.</title>
        <authorList>
            <person name="Zhang K."/>
            <person name="Zhao Z."/>
            <person name="Zhang Z."/>
            <person name="Li Y."/>
            <person name="Hsiang T."/>
            <person name="Sun W."/>
        </authorList>
    </citation>
    <scope>NUCLEOTIDE SEQUENCE</scope>
    <source>
        <strain evidence="3">UV-8b</strain>
    </source>
</reference>
<feature type="domain" description="WSC" evidence="2">
    <location>
        <begin position="116"/>
        <end position="209"/>
    </location>
</feature>
<evidence type="ECO:0000256" key="1">
    <source>
        <dbReference type="SAM" id="SignalP"/>
    </source>
</evidence>
<organism evidence="3 4">
    <name type="scientific">Ustilaginoidea virens</name>
    <name type="common">Rice false smut fungus</name>
    <name type="synonym">Villosiclava virens</name>
    <dbReference type="NCBI Taxonomy" id="1159556"/>
    <lineage>
        <taxon>Eukaryota</taxon>
        <taxon>Fungi</taxon>
        <taxon>Dikarya</taxon>
        <taxon>Ascomycota</taxon>
        <taxon>Pezizomycotina</taxon>
        <taxon>Sordariomycetes</taxon>
        <taxon>Hypocreomycetidae</taxon>
        <taxon>Hypocreales</taxon>
        <taxon>Clavicipitaceae</taxon>
        <taxon>Ustilaginoidea</taxon>
    </lineage>
</organism>
<dbReference type="Pfam" id="PF01822">
    <property type="entry name" value="WSC"/>
    <property type="match status" value="1"/>
</dbReference>
<evidence type="ECO:0000313" key="3">
    <source>
        <dbReference type="EMBL" id="QUC21081.1"/>
    </source>
</evidence>
<gene>
    <name evidence="3" type="ORF">UV8b_05324</name>
</gene>
<feature type="chain" id="PRO_5034087351" description="WSC domain-containing protein" evidence="1">
    <location>
        <begin position="22"/>
        <end position="383"/>
    </location>
</feature>